<protein>
    <submittedName>
        <fullName evidence="2">Uncharacterized protein</fullName>
    </submittedName>
</protein>
<evidence type="ECO:0000313" key="3">
    <source>
        <dbReference type="Proteomes" id="UP001154282"/>
    </source>
</evidence>
<feature type="region of interest" description="Disordered" evidence="1">
    <location>
        <begin position="1"/>
        <end position="31"/>
    </location>
</feature>
<evidence type="ECO:0000256" key="1">
    <source>
        <dbReference type="SAM" id="MobiDB-lite"/>
    </source>
</evidence>
<organism evidence="2 3">
    <name type="scientific">Linum tenue</name>
    <dbReference type="NCBI Taxonomy" id="586396"/>
    <lineage>
        <taxon>Eukaryota</taxon>
        <taxon>Viridiplantae</taxon>
        <taxon>Streptophyta</taxon>
        <taxon>Embryophyta</taxon>
        <taxon>Tracheophyta</taxon>
        <taxon>Spermatophyta</taxon>
        <taxon>Magnoliopsida</taxon>
        <taxon>eudicotyledons</taxon>
        <taxon>Gunneridae</taxon>
        <taxon>Pentapetalae</taxon>
        <taxon>rosids</taxon>
        <taxon>fabids</taxon>
        <taxon>Malpighiales</taxon>
        <taxon>Linaceae</taxon>
        <taxon>Linum</taxon>
    </lineage>
</organism>
<dbReference type="Proteomes" id="UP001154282">
    <property type="component" value="Unassembled WGS sequence"/>
</dbReference>
<sequence length="103" mass="12114">FPSRKPHLRRPAARRRKEGSGGSPSRLPDPDPIHFVFLEVLEVVEFIEVEEAVKVEEVGTWTMFSVLKYHRLGYFRVNCPKWYNQHTKYSEQGDVKDNVFYGM</sequence>
<name>A0AAV0R5S8_9ROSI</name>
<accession>A0AAV0R5S8</accession>
<feature type="non-terminal residue" evidence="2">
    <location>
        <position position="1"/>
    </location>
</feature>
<gene>
    <name evidence="2" type="ORF">LITE_LOCUS46622</name>
</gene>
<dbReference type="AlphaFoldDB" id="A0AAV0R5S8"/>
<feature type="compositionally biased region" description="Basic residues" evidence="1">
    <location>
        <begin position="1"/>
        <end position="17"/>
    </location>
</feature>
<evidence type="ECO:0000313" key="2">
    <source>
        <dbReference type="EMBL" id="CAI0552863.1"/>
    </source>
</evidence>
<keyword evidence="3" id="KW-1185">Reference proteome</keyword>
<proteinExistence type="predicted"/>
<dbReference type="EMBL" id="CAMGYJ010000010">
    <property type="protein sequence ID" value="CAI0552863.1"/>
    <property type="molecule type" value="Genomic_DNA"/>
</dbReference>
<reference evidence="2" key="1">
    <citation type="submission" date="2022-08" db="EMBL/GenBank/DDBJ databases">
        <authorList>
            <person name="Gutierrez-Valencia J."/>
        </authorList>
    </citation>
    <scope>NUCLEOTIDE SEQUENCE</scope>
</reference>
<comment type="caution">
    <text evidence="2">The sequence shown here is derived from an EMBL/GenBank/DDBJ whole genome shotgun (WGS) entry which is preliminary data.</text>
</comment>